<reference evidence="11 12" key="1">
    <citation type="submission" date="2020-04" db="EMBL/GenBank/DDBJ databases">
        <authorList>
            <person name="Hitch T.C.A."/>
            <person name="Wylensek D."/>
            <person name="Clavel T."/>
        </authorList>
    </citation>
    <scope>NUCLEOTIDE SEQUENCE [LARGE SCALE GENOMIC DNA]</scope>
    <source>
        <strain evidence="11 12">BL-383-APC-2I</strain>
    </source>
</reference>
<evidence type="ECO:0000256" key="9">
    <source>
        <dbReference type="ARBA" id="ARBA00048090"/>
    </source>
</evidence>
<dbReference type="GO" id="GO:0019521">
    <property type="term" value="P:D-gluconate metabolic process"/>
    <property type="evidence" value="ECO:0007669"/>
    <property type="project" value="UniProtKB-KW"/>
</dbReference>
<name>A0A0M2XRT9_9CORY</name>
<dbReference type="OrthoDB" id="9795716at2"/>
<evidence type="ECO:0000256" key="4">
    <source>
        <dbReference type="ARBA" id="ARBA00022679"/>
    </source>
</evidence>
<dbReference type="Pfam" id="PF01202">
    <property type="entry name" value="SKI"/>
    <property type="match status" value="1"/>
</dbReference>
<dbReference type="EMBL" id="JABAGA010000007">
    <property type="protein sequence ID" value="NMF10144.1"/>
    <property type="molecule type" value="Genomic_DNA"/>
</dbReference>
<dbReference type="FunFam" id="3.40.50.300:FF:000522">
    <property type="entry name" value="Gluconokinase"/>
    <property type="match status" value="1"/>
</dbReference>
<keyword evidence="7 10" id="KW-0067">ATP-binding</keyword>
<protein>
    <recommendedName>
        <fullName evidence="3 10">Gluconokinase</fullName>
        <ecNumber evidence="3 10">2.7.1.12</ecNumber>
    </recommendedName>
</protein>
<evidence type="ECO:0000256" key="8">
    <source>
        <dbReference type="ARBA" id="ARBA00023064"/>
    </source>
</evidence>
<dbReference type="GeneID" id="95321242"/>
<dbReference type="RefSeq" id="WP_046649673.1">
    <property type="nucleotide sequence ID" value="NZ_DYUU01000092.1"/>
</dbReference>
<dbReference type="InterPro" id="IPR027417">
    <property type="entry name" value="P-loop_NTPase"/>
</dbReference>
<keyword evidence="6 10" id="KW-0418">Kinase</keyword>
<dbReference type="GO" id="GO:0046316">
    <property type="term" value="F:gluconokinase activity"/>
    <property type="evidence" value="ECO:0007669"/>
    <property type="project" value="UniProtKB-EC"/>
</dbReference>
<dbReference type="AlphaFoldDB" id="A0A0M2XRT9"/>
<proteinExistence type="inferred from homology"/>
<evidence type="ECO:0000256" key="2">
    <source>
        <dbReference type="ARBA" id="ARBA00008420"/>
    </source>
</evidence>
<evidence type="ECO:0000256" key="6">
    <source>
        <dbReference type="ARBA" id="ARBA00022777"/>
    </source>
</evidence>
<dbReference type="EC" id="2.7.1.12" evidence="3 10"/>
<comment type="pathway">
    <text evidence="1">Carbohydrate acid metabolism.</text>
</comment>
<dbReference type="GO" id="GO:0005737">
    <property type="term" value="C:cytoplasm"/>
    <property type="evidence" value="ECO:0007669"/>
    <property type="project" value="TreeGrafter"/>
</dbReference>
<evidence type="ECO:0000256" key="7">
    <source>
        <dbReference type="ARBA" id="ARBA00022840"/>
    </source>
</evidence>
<evidence type="ECO:0000313" key="11">
    <source>
        <dbReference type="EMBL" id="NMF10144.1"/>
    </source>
</evidence>
<organism evidence="11 12">
    <name type="scientific">Corynebacterium xerosis</name>
    <dbReference type="NCBI Taxonomy" id="1725"/>
    <lineage>
        <taxon>Bacteria</taxon>
        <taxon>Bacillati</taxon>
        <taxon>Actinomycetota</taxon>
        <taxon>Actinomycetes</taxon>
        <taxon>Mycobacteriales</taxon>
        <taxon>Corynebacteriaceae</taxon>
        <taxon>Corynebacterium</taxon>
    </lineage>
</organism>
<comment type="catalytic activity">
    <reaction evidence="9 10">
        <text>D-gluconate + ATP = 6-phospho-D-gluconate + ADP + H(+)</text>
        <dbReference type="Rhea" id="RHEA:19433"/>
        <dbReference type="ChEBI" id="CHEBI:15378"/>
        <dbReference type="ChEBI" id="CHEBI:18391"/>
        <dbReference type="ChEBI" id="CHEBI:30616"/>
        <dbReference type="ChEBI" id="CHEBI:58759"/>
        <dbReference type="ChEBI" id="CHEBI:456216"/>
        <dbReference type="EC" id="2.7.1.12"/>
    </reaction>
</comment>
<dbReference type="PANTHER" id="PTHR43442:SF3">
    <property type="entry name" value="GLUCONOKINASE-RELATED"/>
    <property type="match status" value="1"/>
</dbReference>
<gene>
    <name evidence="11" type="ORF">HF852_11160</name>
</gene>
<dbReference type="Proteomes" id="UP000589552">
    <property type="component" value="Unassembled WGS sequence"/>
</dbReference>
<evidence type="ECO:0000313" key="12">
    <source>
        <dbReference type="Proteomes" id="UP000589552"/>
    </source>
</evidence>
<dbReference type="NCBIfam" id="TIGR01313">
    <property type="entry name" value="therm_gnt_kin"/>
    <property type="match status" value="1"/>
</dbReference>
<dbReference type="GO" id="GO:0005524">
    <property type="term" value="F:ATP binding"/>
    <property type="evidence" value="ECO:0007669"/>
    <property type="project" value="UniProtKB-KW"/>
</dbReference>
<accession>A0A0M2XRT9</accession>
<dbReference type="InterPro" id="IPR031322">
    <property type="entry name" value="Shikimate/glucono_kinase"/>
</dbReference>
<evidence type="ECO:0000256" key="3">
    <source>
        <dbReference type="ARBA" id="ARBA00012054"/>
    </source>
</evidence>
<dbReference type="PANTHER" id="PTHR43442">
    <property type="entry name" value="GLUCONOKINASE-RELATED"/>
    <property type="match status" value="1"/>
</dbReference>
<dbReference type="SUPFAM" id="SSF52540">
    <property type="entry name" value="P-loop containing nucleoside triphosphate hydrolases"/>
    <property type="match status" value="1"/>
</dbReference>
<evidence type="ECO:0000256" key="10">
    <source>
        <dbReference type="RuleBase" id="RU363066"/>
    </source>
</evidence>
<evidence type="ECO:0000256" key="1">
    <source>
        <dbReference type="ARBA" id="ARBA00004761"/>
    </source>
</evidence>
<keyword evidence="4 10" id="KW-0808">Transferase</keyword>
<keyword evidence="8" id="KW-0311">Gluconate utilization</keyword>
<dbReference type="InterPro" id="IPR006001">
    <property type="entry name" value="Therm_gnt_kin"/>
</dbReference>
<comment type="similarity">
    <text evidence="2 10">Belongs to the gluconokinase GntK/GntV family.</text>
</comment>
<dbReference type="Gene3D" id="3.40.50.300">
    <property type="entry name" value="P-loop containing nucleotide triphosphate hydrolases"/>
    <property type="match status" value="1"/>
</dbReference>
<evidence type="ECO:0000256" key="5">
    <source>
        <dbReference type="ARBA" id="ARBA00022741"/>
    </source>
</evidence>
<sequence length="159" mass="17381">MGVSSCGKSTVGEMLALKLGLPFMDGDDLHPAENIAKMESGTPLDDDDRWPWLTLVGRWLADHDGGVIACSALKRSYRDRIREAAPDTVFVHLHGSRELMGARMAARPGHFMPTSLLDSQFATLELLGDDEAGRVYDVSMTPGDITDHAAEWLRRSGEA</sequence>
<dbReference type="CDD" id="cd02021">
    <property type="entry name" value="GntK"/>
    <property type="match status" value="1"/>
</dbReference>
<comment type="caution">
    <text evidence="11">The sequence shown here is derived from an EMBL/GenBank/DDBJ whole genome shotgun (WGS) entry which is preliminary data.</text>
</comment>
<keyword evidence="5 10" id="KW-0547">Nucleotide-binding</keyword>